<dbReference type="EMBL" id="CP014544">
    <property type="protein sequence ID" value="AMO70228.1"/>
    <property type="molecule type" value="Genomic_DNA"/>
</dbReference>
<dbReference type="GO" id="GO:0061710">
    <property type="term" value="F:L-threonylcarbamoyladenylate synthase"/>
    <property type="evidence" value="ECO:0007669"/>
    <property type="project" value="UniProtKB-EC"/>
</dbReference>
<evidence type="ECO:0000259" key="10">
    <source>
        <dbReference type="PROSITE" id="PS51163"/>
    </source>
</evidence>
<keyword evidence="6 9" id="KW-0547">Nucleotide-binding</keyword>
<evidence type="ECO:0000256" key="3">
    <source>
        <dbReference type="ARBA" id="ARBA00022679"/>
    </source>
</evidence>
<dbReference type="GO" id="GO:0005737">
    <property type="term" value="C:cytoplasm"/>
    <property type="evidence" value="ECO:0007669"/>
    <property type="project" value="UniProtKB-SubCell"/>
</dbReference>
<sequence length="189" mass="20489">MTPLPAQYRLRRAAALLRTGKVITHPTEAVWGLACVPWSQSAVARILQLKQRDPAKGMVLVADHVSRFQGVIPLLPDDVQEMLMASWPGPNTWVVPDGGWAPEWIRGNHHSVAIRVSNHPLTVALCQAANTCLVSTSANPAGLEPARSQTEVQRYFRSAVDYYLPGRTGGLAQPTGIRDALTGQVLRGG</sequence>
<dbReference type="SUPFAM" id="SSF55821">
    <property type="entry name" value="YrdC/RibB"/>
    <property type="match status" value="1"/>
</dbReference>
<dbReference type="HAMAP" id="MF_01852">
    <property type="entry name" value="TsaC"/>
    <property type="match status" value="1"/>
</dbReference>
<comment type="subcellular location">
    <subcellularLocation>
        <location evidence="1 9">Cytoplasm</location>
    </subcellularLocation>
</comment>
<evidence type="ECO:0000313" key="11">
    <source>
        <dbReference type="EMBL" id="AMO70228.1"/>
    </source>
</evidence>
<dbReference type="Proteomes" id="UP000074119">
    <property type="component" value="Chromosome"/>
</dbReference>
<keyword evidence="7 9" id="KW-0067">ATP-binding</keyword>
<evidence type="ECO:0000256" key="1">
    <source>
        <dbReference type="ARBA" id="ARBA00004496"/>
    </source>
</evidence>
<reference evidence="11 12" key="1">
    <citation type="submission" date="2015-12" db="EMBL/GenBank/DDBJ databases">
        <authorList>
            <person name="Shamseldin A."/>
            <person name="Moawad H."/>
            <person name="Abd El-Rahim W.M."/>
            <person name="Sadowsky M.J."/>
        </authorList>
    </citation>
    <scope>NUCLEOTIDE SEQUENCE [LARGE SCALE GENOMIC DNA]</scope>
    <source>
        <strain evidence="11 12">SM2</strain>
    </source>
</reference>
<organism evidence="11 12">
    <name type="scientific">Zhongshania aliphaticivorans</name>
    <dbReference type="NCBI Taxonomy" id="1470434"/>
    <lineage>
        <taxon>Bacteria</taxon>
        <taxon>Pseudomonadati</taxon>
        <taxon>Pseudomonadota</taxon>
        <taxon>Gammaproteobacteria</taxon>
        <taxon>Cellvibrionales</taxon>
        <taxon>Spongiibacteraceae</taxon>
        <taxon>Zhongshania</taxon>
    </lineage>
</organism>
<dbReference type="PROSITE" id="PS51163">
    <property type="entry name" value="YRDC"/>
    <property type="match status" value="1"/>
</dbReference>
<dbReference type="PANTHER" id="PTHR17490:SF18">
    <property type="entry name" value="THREONYLCARBAMOYL-AMP SYNTHASE"/>
    <property type="match status" value="1"/>
</dbReference>
<dbReference type="GO" id="GO:0006450">
    <property type="term" value="P:regulation of translational fidelity"/>
    <property type="evidence" value="ECO:0007669"/>
    <property type="project" value="TreeGrafter"/>
</dbReference>
<keyword evidence="5 9" id="KW-0548">Nucleotidyltransferase</keyword>
<dbReference type="GO" id="GO:0000049">
    <property type="term" value="F:tRNA binding"/>
    <property type="evidence" value="ECO:0007669"/>
    <property type="project" value="TreeGrafter"/>
</dbReference>
<evidence type="ECO:0000313" key="12">
    <source>
        <dbReference type="Proteomes" id="UP000074119"/>
    </source>
</evidence>
<accession>A0A127MAN0</accession>
<comment type="catalytic activity">
    <reaction evidence="8 9">
        <text>L-threonine + hydrogencarbonate + ATP = L-threonylcarbamoyladenylate + diphosphate + H2O</text>
        <dbReference type="Rhea" id="RHEA:36407"/>
        <dbReference type="ChEBI" id="CHEBI:15377"/>
        <dbReference type="ChEBI" id="CHEBI:17544"/>
        <dbReference type="ChEBI" id="CHEBI:30616"/>
        <dbReference type="ChEBI" id="CHEBI:33019"/>
        <dbReference type="ChEBI" id="CHEBI:57926"/>
        <dbReference type="ChEBI" id="CHEBI:73682"/>
        <dbReference type="EC" id="2.7.7.87"/>
    </reaction>
</comment>
<comment type="function">
    <text evidence="9">Required for the formation of a threonylcarbamoyl group on adenosine at position 37 (t(6)A37) in tRNAs that read codons beginning with adenine. Catalyzes the conversion of L-threonine, HCO(3)(-)/CO(2) and ATP to give threonylcarbamoyl-AMP (TC-AMP) as the acyladenylate intermediate, with the release of diphosphate.</text>
</comment>
<dbReference type="PANTHER" id="PTHR17490">
    <property type="entry name" value="SUA5"/>
    <property type="match status" value="1"/>
</dbReference>
<dbReference type="RefSeq" id="WP_008253139.1">
    <property type="nucleotide sequence ID" value="NZ_CP014544.1"/>
</dbReference>
<dbReference type="GO" id="GO:0005524">
    <property type="term" value="F:ATP binding"/>
    <property type="evidence" value="ECO:0007669"/>
    <property type="project" value="UniProtKB-UniRule"/>
</dbReference>
<evidence type="ECO:0000256" key="2">
    <source>
        <dbReference type="ARBA" id="ARBA00022490"/>
    </source>
</evidence>
<proteinExistence type="inferred from homology"/>
<dbReference type="KEGG" id="zal:AZF00_00005"/>
<name>A0A127MAN0_9GAMM</name>
<protein>
    <recommendedName>
        <fullName evidence="9">Threonylcarbamoyl-AMP synthase</fullName>
        <shortName evidence="9">TC-AMP synthase</shortName>
        <ecNumber evidence="9">2.7.7.87</ecNumber>
    </recommendedName>
    <alternativeName>
        <fullName evidence="9">L-threonylcarbamoyladenylate synthase</fullName>
    </alternativeName>
    <alternativeName>
        <fullName evidence="9">t(6)A37 threonylcarbamoyladenosine biosynthesis protein TsaC</fullName>
    </alternativeName>
    <alternativeName>
        <fullName evidence="9">tRNA threonylcarbamoyladenosine biosynthesis protein TsaC</fullName>
    </alternativeName>
</protein>
<dbReference type="InterPro" id="IPR017945">
    <property type="entry name" value="DHBP_synth_RibB-like_a/b_dom"/>
</dbReference>
<comment type="similarity">
    <text evidence="9">Belongs to the SUA5 family. TsaC subfamily.</text>
</comment>
<dbReference type="STRING" id="1470434.AZF00_00005"/>
<dbReference type="AlphaFoldDB" id="A0A127MAN0"/>
<evidence type="ECO:0000256" key="8">
    <source>
        <dbReference type="ARBA" id="ARBA00048366"/>
    </source>
</evidence>
<keyword evidence="3 9" id="KW-0808">Transferase</keyword>
<evidence type="ECO:0000256" key="4">
    <source>
        <dbReference type="ARBA" id="ARBA00022694"/>
    </source>
</evidence>
<dbReference type="Gene3D" id="3.90.870.10">
    <property type="entry name" value="DHBP synthase"/>
    <property type="match status" value="1"/>
</dbReference>
<feature type="domain" description="YrdC-like" evidence="10">
    <location>
        <begin position="7"/>
        <end position="189"/>
    </location>
</feature>
<dbReference type="InterPro" id="IPR023535">
    <property type="entry name" value="TC-AMP_synthase"/>
</dbReference>
<dbReference type="GO" id="GO:0002949">
    <property type="term" value="P:tRNA threonylcarbamoyladenosine modification"/>
    <property type="evidence" value="ECO:0007669"/>
    <property type="project" value="UniProtKB-UniRule"/>
</dbReference>
<evidence type="ECO:0000256" key="5">
    <source>
        <dbReference type="ARBA" id="ARBA00022695"/>
    </source>
</evidence>
<dbReference type="InterPro" id="IPR006070">
    <property type="entry name" value="Sua5-like_dom"/>
</dbReference>
<dbReference type="EC" id="2.7.7.87" evidence="9"/>
<evidence type="ECO:0000256" key="9">
    <source>
        <dbReference type="HAMAP-Rule" id="MF_01852"/>
    </source>
</evidence>
<evidence type="ECO:0000256" key="6">
    <source>
        <dbReference type="ARBA" id="ARBA00022741"/>
    </source>
</evidence>
<evidence type="ECO:0000256" key="7">
    <source>
        <dbReference type="ARBA" id="ARBA00022840"/>
    </source>
</evidence>
<dbReference type="InterPro" id="IPR050156">
    <property type="entry name" value="TC-AMP_synthase_SUA5"/>
</dbReference>
<gene>
    <name evidence="9" type="primary">tsaC</name>
    <name evidence="11" type="ORF">AZF00_00005</name>
</gene>
<dbReference type="GO" id="GO:0003725">
    <property type="term" value="F:double-stranded RNA binding"/>
    <property type="evidence" value="ECO:0007669"/>
    <property type="project" value="InterPro"/>
</dbReference>
<dbReference type="Pfam" id="PF01300">
    <property type="entry name" value="Sua5_yciO_yrdC"/>
    <property type="match status" value="1"/>
</dbReference>
<keyword evidence="4 9" id="KW-0819">tRNA processing</keyword>
<keyword evidence="2 9" id="KW-0963">Cytoplasm</keyword>